<reference evidence="1 2" key="1">
    <citation type="journal article" date="2019" name="Int. J. Syst. Evol. Microbiol.">
        <title>The Global Catalogue of Microorganisms (GCM) 10K type strain sequencing project: providing services to taxonomists for standard genome sequencing and annotation.</title>
        <authorList>
            <consortium name="The Broad Institute Genomics Platform"/>
            <consortium name="The Broad Institute Genome Sequencing Center for Infectious Disease"/>
            <person name="Wu L."/>
            <person name="Ma J."/>
        </authorList>
    </citation>
    <scope>NUCLEOTIDE SEQUENCE [LARGE SCALE GENOMIC DNA]</scope>
    <source>
        <strain evidence="1 2">JCM 16112</strain>
    </source>
</reference>
<dbReference type="EMBL" id="BAAAFI010000008">
    <property type="protein sequence ID" value="GAA0878972.1"/>
    <property type="molecule type" value="Genomic_DNA"/>
</dbReference>
<name>A0ABN1N0H2_9BACT</name>
<comment type="caution">
    <text evidence="1">The sequence shown here is derived from an EMBL/GenBank/DDBJ whole genome shotgun (WGS) entry which is preliminary data.</text>
</comment>
<dbReference type="Pfam" id="PF13207">
    <property type="entry name" value="AAA_17"/>
    <property type="match status" value="1"/>
</dbReference>
<protein>
    <recommendedName>
        <fullName evidence="3">Adenylate kinase</fullName>
    </recommendedName>
</protein>
<dbReference type="InterPro" id="IPR027417">
    <property type="entry name" value="P-loop_NTPase"/>
</dbReference>
<evidence type="ECO:0000313" key="1">
    <source>
        <dbReference type="EMBL" id="GAA0878972.1"/>
    </source>
</evidence>
<dbReference type="Proteomes" id="UP001500469">
    <property type="component" value="Unassembled WGS sequence"/>
</dbReference>
<accession>A0ABN1N0H2</accession>
<sequence>MFNNIIFLGGIHGVGKGTFCSKVKELLDIEHLSASELLRWAEVNAEPRNKLVADIPSMQGRLILGLHQRVEPTRKYLLDGHFCLFDSKGKVELVPFDTFSKIDPILISVLTAEPEAIVRRLTERDGKAYDLQVIRQMQEEEITYGKWVAGKLNKPFLVMERDEQVLVDAINTI</sequence>
<dbReference type="SUPFAM" id="SSF52540">
    <property type="entry name" value="P-loop containing nucleoside triphosphate hydrolases"/>
    <property type="match status" value="1"/>
</dbReference>
<evidence type="ECO:0000313" key="2">
    <source>
        <dbReference type="Proteomes" id="UP001500469"/>
    </source>
</evidence>
<gene>
    <name evidence="1" type="ORF">GCM10009119_19400</name>
</gene>
<keyword evidence="2" id="KW-1185">Reference proteome</keyword>
<evidence type="ECO:0008006" key="3">
    <source>
        <dbReference type="Google" id="ProtNLM"/>
    </source>
</evidence>
<dbReference type="Gene3D" id="3.40.50.300">
    <property type="entry name" value="P-loop containing nucleotide triphosphate hydrolases"/>
    <property type="match status" value="1"/>
</dbReference>
<proteinExistence type="predicted"/>
<organism evidence="1 2">
    <name type="scientific">Algoriphagus jejuensis</name>
    <dbReference type="NCBI Taxonomy" id="419934"/>
    <lineage>
        <taxon>Bacteria</taxon>
        <taxon>Pseudomonadati</taxon>
        <taxon>Bacteroidota</taxon>
        <taxon>Cytophagia</taxon>
        <taxon>Cytophagales</taxon>
        <taxon>Cyclobacteriaceae</taxon>
        <taxon>Algoriphagus</taxon>
    </lineage>
</organism>
<dbReference type="RefSeq" id="WP_343850908.1">
    <property type="nucleotide sequence ID" value="NZ_BAAAFI010000008.1"/>
</dbReference>